<evidence type="ECO:0000313" key="2">
    <source>
        <dbReference type="Proteomes" id="UP000294848"/>
    </source>
</evidence>
<protein>
    <recommendedName>
        <fullName evidence="3">HNH endonuclease</fullName>
    </recommendedName>
</protein>
<evidence type="ECO:0000313" key="1">
    <source>
        <dbReference type="EMBL" id="TDN97821.1"/>
    </source>
</evidence>
<dbReference type="AlphaFoldDB" id="A0A4R6GR77"/>
<proteinExistence type="predicted"/>
<evidence type="ECO:0008006" key="3">
    <source>
        <dbReference type="Google" id="ProtNLM"/>
    </source>
</evidence>
<dbReference type="EMBL" id="SNWI01000009">
    <property type="protein sequence ID" value="TDN97821.1"/>
    <property type="molecule type" value="Genomic_DNA"/>
</dbReference>
<name>A0A4R6GR77_9BACT</name>
<organism evidence="1 2">
    <name type="scientific">Sunxiuqinia elliptica</name>
    <dbReference type="NCBI Taxonomy" id="655355"/>
    <lineage>
        <taxon>Bacteria</taxon>
        <taxon>Pseudomonadati</taxon>
        <taxon>Bacteroidota</taxon>
        <taxon>Bacteroidia</taxon>
        <taxon>Marinilabiliales</taxon>
        <taxon>Prolixibacteraceae</taxon>
        <taxon>Sunxiuqinia</taxon>
    </lineage>
</organism>
<accession>A0A4R6GR77</accession>
<dbReference type="Proteomes" id="UP000294848">
    <property type="component" value="Unassembled WGS sequence"/>
</dbReference>
<sequence length="147" mass="17732">MCKVFLRDGFIDRYSGEKLLFPGLIKIMTIEFPHIFKYHRNWKMSETHMIYWELFPTIDHLLPVARSGKDTEENWITTSMIRNSAKSNWAIEEIGWKLYDKGNLNEWNGLIDYFINLTDKNVNYTEDKYVMDWKRALLRAMNEINRE</sequence>
<comment type="caution">
    <text evidence="1">The sequence shown here is derived from an EMBL/GenBank/DDBJ whole genome shotgun (WGS) entry which is preliminary data.</text>
</comment>
<reference evidence="1 2" key="1">
    <citation type="submission" date="2019-03" db="EMBL/GenBank/DDBJ databases">
        <title>Freshwater and sediment microbial communities from various areas in North America, analyzing microbe dynamics in response to fracking.</title>
        <authorList>
            <person name="Lamendella R."/>
        </authorList>
    </citation>
    <scope>NUCLEOTIDE SEQUENCE [LARGE SCALE GENOMIC DNA]</scope>
    <source>
        <strain evidence="1 2">114D</strain>
    </source>
</reference>
<gene>
    <name evidence="1" type="ORF">DET52_109225</name>
</gene>